<evidence type="ECO:0000313" key="1">
    <source>
        <dbReference type="EMBL" id="KFZ37099.1"/>
    </source>
</evidence>
<dbReference type="RefSeq" id="WP_037443397.1">
    <property type="nucleotide sequence ID" value="NZ_JPEO01000009.1"/>
</dbReference>
<comment type="caution">
    <text evidence="1">The sequence shown here is derived from an EMBL/GenBank/DDBJ whole genome shotgun (WGS) entry which is preliminary data.</text>
</comment>
<dbReference type="STRING" id="1515746.HR45_12755"/>
<accession>A0A094JGE2</accession>
<dbReference type="Proteomes" id="UP000029264">
    <property type="component" value="Unassembled WGS sequence"/>
</dbReference>
<gene>
    <name evidence="1" type="ORF">HR45_12755</name>
</gene>
<proteinExistence type="predicted"/>
<protein>
    <recommendedName>
        <fullName evidence="3">Uracil-DNA glycosylase-like domain-containing protein</fullName>
    </recommendedName>
</protein>
<organism evidence="1 2">
    <name type="scientific">Shewanella mangrovi</name>
    <dbReference type="NCBI Taxonomy" id="1515746"/>
    <lineage>
        <taxon>Bacteria</taxon>
        <taxon>Pseudomonadati</taxon>
        <taxon>Pseudomonadota</taxon>
        <taxon>Gammaproteobacteria</taxon>
        <taxon>Alteromonadales</taxon>
        <taxon>Shewanellaceae</taxon>
        <taxon>Shewanella</taxon>
    </lineage>
</organism>
<evidence type="ECO:0000313" key="2">
    <source>
        <dbReference type="Proteomes" id="UP000029264"/>
    </source>
</evidence>
<dbReference type="AlphaFoldDB" id="A0A094JGE2"/>
<sequence length="239" mass="27338">MPNDTEVIIQLKEAYLDILSKTDFSKIYASPGLSGIFLACPDKSYFEAKRKVLFIGQEPKTWRTNCPIKNGAEVTQQLIQQAMSQTVHQSKLPAGKHKLLNFYRKCSLALSEGQPEIGHSAVYSNQFCMSFQRGSPKRSPAFKMIEELSNSLLEAQFTILKPDVAIFTTGSNRDKYIKNALNYSTIEVVVPRRLWHFQVNETHCFRINHPSARQSRKLKLSDYQDAAIERAKLYVPIRY</sequence>
<evidence type="ECO:0008006" key="3">
    <source>
        <dbReference type="Google" id="ProtNLM"/>
    </source>
</evidence>
<dbReference type="EMBL" id="JPEO01000009">
    <property type="protein sequence ID" value="KFZ37099.1"/>
    <property type="molecule type" value="Genomic_DNA"/>
</dbReference>
<dbReference type="OrthoDB" id="6608549at2"/>
<reference evidence="1 2" key="1">
    <citation type="submission" date="2014-06" db="EMBL/GenBank/DDBJ databases">
        <title>Shewanella sp. YQH10.</title>
        <authorList>
            <person name="Liu Y."/>
            <person name="Zeng R."/>
        </authorList>
    </citation>
    <scope>NUCLEOTIDE SEQUENCE [LARGE SCALE GENOMIC DNA]</scope>
    <source>
        <strain evidence="1 2">YQH10</strain>
    </source>
</reference>
<name>A0A094JGE2_9GAMM</name>
<dbReference type="eggNOG" id="ENOG5032S55">
    <property type="taxonomic scope" value="Bacteria"/>
</dbReference>
<keyword evidence="2" id="KW-1185">Reference proteome</keyword>